<keyword evidence="4" id="KW-0285">Flavoprotein</keyword>
<protein>
    <submittedName>
        <fullName evidence="10">Bifunctional homocysteine S-methyltransferase/methylenetetrahydrofolate reductase</fullName>
        <ecNumber evidence="10">1.5.1.20</ecNumber>
        <ecNumber evidence="10">2.1.1.10</ecNumber>
    </submittedName>
</protein>
<comment type="caution">
    <text evidence="10">The sequence shown here is derived from an EMBL/GenBank/DDBJ whole genome shotgun (WGS) entry which is preliminary data.</text>
</comment>
<evidence type="ECO:0000256" key="8">
    <source>
        <dbReference type="PROSITE-ProRule" id="PRU00333"/>
    </source>
</evidence>
<comment type="cofactor">
    <cofactor evidence="8">
        <name>Zn(2+)</name>
        <dbReference type="ChEBI" id="CHEBI:29105"/>
    </cofactor>
</comment>
<keyword evidence="6" id="KW-0274">FAD</keyword>
<evidence type="ECO:0000256" key="1">
    <source>
        <dbReference type="ARBA" id="ARBA00001974"/>
    </source>
</evidence>
<dbReference type="PANTHER" id="PTHR11103">
    <property type="entry name" value="SLR1189 PROTEIN"/>
    <property type="match status" value="1"/>
</dbReference>
<keyword evidence="7 10" id="KW-0560">Oxidoreductase</keyword>
<comment type="cofactor">
    <cofactor evidence="1">
        <name>FAD</name>
        <dbReference type="ChEBI" id="CHEBI:57692"/>
    </cofactor>
</comment>
<dbReference type="Proteomes" id="UP001597497">
    <property type="component" value="Unassembled WGS sequence"/>
</dbReference>
<dbReference type="GO" id="GO:0008168">
    <property type="term" value="F:methyltransferase activity"/>
    <property type="evidence" value="ECO:0007669"/>
    <property type="project" value="UniProtKB-KW"/>
</dbReference>
<dbReference type="SUPFAM" id="SSF82282">
    <property type="entry name" value="Homocysteine S-methyltransferase"/>
    <property type="match status" value="1"/>
</dbReference>
<dbReference type="NCBIfam" id="NF006396">
    <property type="entry name" value="PRK08645.1"/>
    <property type="match status" value="1"/>
</dbReference>
<keyword evidence="5 8" id="KW-0808">Transferase</keyword>
<dbReference type="PANTHER" id="PTHR11103:SF18">
    <property type="entry name" value="SLR1189 PROTEIN"/>
    <property type="match status" value="1"/>
</dbReference>
<gene>
    <name evidence="10" type="ORF">ACFSUC_01140</name>
</gene>
<dbReference type="EC" id="2.1.1.10" evidence="10"/>
<dbReference type="RefSeq" id="WP_379927545.1">
    <property type="nucleotide sequence ID" value="NZ_JBHUMM010000001.1"/>
</dbReference>
<dbReference type="Gene3D" id="3.20.20.220">
    <property type="match status" value="1"/>
</dbReference>
<sequence>MKSDIRTEWSRRILVGDGAMGTYLYQQGFPVGISYEELNLTKPEVIADVHRRYYQAGARVIETNTFTATREKLAKFGLENEVEEINRAGVRIAREAVGEDAFVVGAVGSIRAGKRKNMRTAAIRADFTEQIEALLAEGVDGLMLETFFDVEEMMLAMELIRERSDLPVISQFAVEEAGRTTDGYEMTRAFELVSKAGADLIGFNCRSGPNRMLRSLESLGEMEGQHFSVYPNAGIPDYVDGKFTYMATPAYFADNAVKFASLGARLIGGCCGTTPEHIEAMAKVLNKLDVNVLAQQQLEADALSAMNRESAVQPSVVPAGKTSSEAHSSVEIRQIHEPNIVELVKQRHTVIVELDPPKDLNIDTFIEGSIALQEAKVDAITMADNSLAVTRMSNSALAYLLHDKLGIRPLVHIACRDRNLIGTQSHMMGFDAMGIDHVLAVTGDPARFGDLPGSSSVYDLTSFEIIRMIKQLNEGISFSGKPLKQKAGFVVGAAFNPNVKYLDKAVKRLERKIESGADYIMTQPVYDADLIEEIYQSTKHLEVPIFLGIAPLASGGNAEYLHNEVPGIQLSDEVRERMAGLKGPEGRAMGVQIAKELLDVAVQRFNGIYLMTPFMAYQMTVDLTRYVWEITNRSDSHLYPMTK</sequence>
<name>A0ABW5R5C5_9BACL</name>
<keyword evidence="8" id="KW-0862">Zinc</keyword>
<feature type="binding site" evidence="8">
    <location>
        <position position="270"/>
    </location>
    <ligand>
        <name>Zn(2+)</name>
        <dbReference type="ChEBI" id="CHEBI:29105"/>
    </ligand>
</feature>
<dbReference type="InterPro" id="IPR003171">
    <property type="entry name" value="Mehydrof_redctse-like"/>
</dbReference>
<dbReference type="PROSITE" id="PS50970">
    <property type="entry name" value="HCY"/>
    <property type="match status" value="1"/>
</dbReference>
<feature type="domain" description="Hcy-binding" evidence="9">
    <location>
        <begin position="2"/>
        <end position="285"/>
    </location>
</feature>
<keyword evidence="8" id="KW-0479">Metal-binding</keyword>
<feature type="binding site" evidence="8">
    <location>
        <position position="271"/>
    </location>
    <ligand>
        <name>Zn(2+)</name>
        <dbReference type="ChEBI" id="CHEBI:29105"/>
    </ligand>
</feature>
<dbReference type="GO" id="GO:0004489">
    <property type="term" value="F:methylenetetrahydrofolate reductase [NAD(P)H] activity"/>
    <property type="evidence" value="ECO:0007669"/>
    <property type="project" value="UniProtKB-EC"/>
</dbReference>
<dbReference type="EC" id="1.5.1.20" evidence="10"/>
<dbReference type="CDD" id="cd00537">
    <property type="entry name" value="MTHFR"/>
    <property type="match status" value="1"/>
</dbReference>
<dbReference type="SUPFAM" id="SSF51730">
    <property type="entry name" value="FAD-linked oxidoreductase"/>
    <property type="match status" value="1"/>
</dbReference>
<keyword evidence="11" id="KW-1185">Reference proteome</keyword>
<keyword evidence="3 8" id="KW-0489">Methyltransferase</keyword>
<evidence type="ECO:0000256" key="6">
    <source>
        <dbReference type="ARBA" id="ARBA00022827"/>
    </source>
</evidence>
<reference evidence="11" key="1">
    <citation type="journal article" date="2019" name="Int. J. Syst. Evol. Microbiol.">
        <title>The Global Catalogue of Microorganisms (GCM) 10K type strain sequencing project: providing services to taxonomists for standard genome sequencing and annotation.</title>
        <authorList>
            <consortium name="The Broad Institute Genomics Platform"/>
            <consortium name="The Broad Institute Genome Sequencing Center for Infectious Disease"/>
            <person name="Wu L."/>
            <person name="Ma J."/>
        </authorList>
    </citation>
    <scope>NUCLEOTIDE SEQUENCE [LARGE SCALE GENOMIC DNA]</scope>
    <source>
        <strain evidence="11">KCTC 33676</strain>
    </source>
</reference>
<comment type="pathway">
    <text evidence="2">One-carbon metabolism; tetrahydrofolate interconversion.</text>
</comment>
<feature type="binding site" evidence="8">
    <location>
        <position position="205"/>
    </location>
    <ligand>
        <name>Zn(2+)</name>
        <dbReference type="ChEBI" id="CHEBI:29105"/>
    </ligand>
</feature>
<accession>A0ABW5R5C5</accession>
<proteinExistence type="predicted"/>
<evidence type="ECO:0000256" key="7">
    <source>
        <dbReference type="ARBA" id="ARBA00023002"/>
    </source>
</evidence>
<evidence type="ECO:0000313" key="11">
    <source>
        <dbReference type="Proteomes" id="UP001597497"/>
    </source>
</evidence>
<evidence type="ECO:0000259" key="9">
    <source>
        <dbReference type="PROSITE" id="PS50970"/>
    </source>
</evidence>
<organism evidence="10 11">
    <name type="scientific">Marinicrinis sediminis</name>
    <dbReference type="NCBI Taxonomy" id="1652465"/>
    <lineage>
        <taxon>Bacteria</taxon>
        <taxon>Bacillati</taxon>
        <taxon>Bacillota</taxon>
        <taxon>Bacilli</taxon>
        <taxon>Bacillales</taxon>
        <taxon>Paenibacillaceae</taxon>
    </lineage>
</organism>
<dbReference type="Pfam" id="PF02219">
    <property type="entry name" value="MTHFR"/>
    <property type="match status" value="1"/>
</dbReference>
<evidence type="ECO:0000313" key="10">
    <source>
        <dbReference type="EMBL" id="MFD2670208.1"/>
    </source>
</evidence>
<evidence type="ECO:0000256" key="3">
    <source>
        <dbReference type="ARBA" id="ARBA00022603"/>
    </source>
</evidence>
<dbReference type="InterPro" id="IPR029041">
    <property type="entry name" value="FAD-linked_oxidoreductase-like"/>
</dbReference>
<evidence type="ECO:0000256" key="4">
    <source>
        <dbReference type="ARBA" id="ARBA00022630"/>
    </source>
</evidence>
<dbReference type="Gene3D" id="3.20.20.330">
    <property type="entry name" value="Homocysteine-binding-like domain"/>
    <property type="match status" value="1"/>
</dbReference>
<dbReference type="EMBL" id="JBHUMM010000001">
    <property type="protein sequence ID" value="MFD2670208.1"/>
    <property type="molecule type" value="Genomic_DNA"/>
</dbReference>
<dbReference type="InterPro" id="IPR003726">
    <property type="entry name" value="HCY_dom"/>
</dbReference>
<dbReference type="InterPro" id="IPR036589">
    <property type="entry name" value="HCY_dom_sf"/>
</dbReference>
<evidence type="ECO:0000256" key="2">
    <source>
        <dbReference type="ARBA" id="ARBA00004777"/>
    </source>
</evidence>
<evidence type="ECO:0000256" key="5">
    <source>
        <dbReference type="ARBA" id="ARBA00022679"/>
    </source>
</evidence>
<dbReference type="Pfam" id="PF02574">
    <property type="entry name" value="S-methyl_trans"/>
    <property type="match status" value="1"/>
</dbReference>
<dbReference type="GO" id="GO:0032259">
    <property type="term" value="P:methylation"/>
    <property type="evidence" value="ECO:0007669"/>
    <property type="project" value="UniProtKB-KW"/>
</dbReference>